<keyword evidence="1 3" id="KW-0853">WD repeat</keyword>
<feature type="repeat" description="WD" evidence="3">
    <location>
        <begin position="14"/>
        <end position="54"/>
    </location>
</feature>
<keyword evidence="4" id="KW-1133">Transmembrane helix</keyword>
<evidence type="ECO:0000256" key="4">
    <source>
        <dbReference type="SAM" id="Phobius"/>
    </source>
</evidence>
<dbReference type="InterPro" id="IPR015943">
    <property type="entry name" value="WD40/YVTN_repeat-like_dom_sf"/>
</dbReference>
<dbReference type="PANTHER" id="PTHR22847">
    <property type="entry name" value="WD40 REPEAT PROTEIN"/>
    <property type="match status" value="1"/>
</dbReference>
<dbReference type="Proteomes" id="UP000559256">
    <property type="component" value="Unassembled WGS sequence"/>
</dbReference>
<protein>
    <submittedName>
        <fullName evidence="5">Uncharacterized protein</fullName>
    </submittedName>
</protein>
<evidence type="ECO:0000256" key="2">
    <source>
        <dbReference type="ARBA" id="ARBA00022737"/>
    </source>
</evidence>
<comment type="caution">
    <text evidence="5">The sequence shown here is derived from an EMBL/GenBank/DDBJ whole genome shotgun (WGS) entry which is preliminary data.</text>
</comment>
<evidence type="ECO:0000313" key="5">
    <source>
        <dbReference type="EMBL" id="KAF5359902.1"/>
    </source>
</evidence>
<dbReference type="InterPro" id="IPR036322">
    <property type="entry name" value="WD40_repeat_dom_sf"/>
</dbReference>
<dbReference type="SUPFAM" id="SSF50978">
    <property type="entry name" value="WD40 repeat-like"/>
    <property type="match status" value="1"/>
</dbReference>
<reference evidence="5 6" key="1">
    <citation type="journal article" date="2020" name="ISME J.">
        <title>Uncovering the hidden diversity of litter-decomposition mechanisms in mushroom-forming fungi.</title>
        <authorList>
            <person name="Floudas D."/>
            <person name="Bentzer J."/>
            <person name="Ahren D."/>
            <person name="Johansson T."/>
            <person name="Persson P."/>
            <person name="Tunlid A."/>
        </authorList>
    </citation>
    <scope>NUCLEOTIDE SEQUENCE [LARGE SCALE GENOMIC DNA]</scope>
    <source>
        <strain evidence="5 6">CBS 291.85</strain>
    </source>
</reference>
<dbReference type="GO" id="GO:1990234">
    <property type="term" value="C:transferase complex"/>
    <property type="evidence" value="ECO:0007669"/>
    <property type="project" value="UniProtKB-ARBA"/>
</dbReference>
<evidence type="ECO:0000256" key="1">
    <source>
        <dbReference type="ARBA" id="ARBA00022574"/>
    </source>
</evidence>
<sequence>MWPFNTSYQHILSLSGPKAGIQSLAFSPDGLFVSAVGYGRVTIWELQSGTPVLVPNVTYERFDPQHAYSASAWLYFKGTQKHVLTYANINGELIIRVWDSVQKQTFPEKVCQTVDCDQHKEVLSIDVSTRSVSPGSHGLIVTSTTNGVVAVWMLMANLELQNVFMADLPQEILPHTVKFSSTGQIYAFSRMGGSLLQLNGETGELMWANNKGPKAMYSVSIHEKQDLFGAWIGGNAALFKLSNSEFVRDFKGVDTLYDNAKEVAFAEEGSLIVVGSDHGPVQIFSVSSGQLLQQLEFHHLAALQYVAAQSLPNAHLIATASSTRDKPADVAVYQKKRCALKTLSQVKDDANLAFHVRITWNAIRWIGFAIIMLIALYFALFHYCHAFIFTVEASVFPLGFGWRRFIYVLALSRYSNLHYNMPVTQTIITPTESLTEYVTDYCTEFLTNAITERITDFVAEHHTEFLTDFITECITKFVAEHHTKFLTDFVTEHLTDFVTEYCTLTDVVTNQVTNFVTEYRTLTDVVTDHLSDLVTEYHTLTDVVTTIEVYTVAKKIVHMFGTFGKIADVRAIEQKSQNMAGGSKKAFD</sequence>
<dbReference type="PROSITE" id="PS50082">
    <property type="entry name" value="WD_REPEATS_2"/>
    <property type="match status" value="1"/>
</dbReference>
<name>A0A8H5LJW5_9AGAR</name>
<dbReference type="AlphaFoldDB" id="A0A8H5LJW5"/>
<dbReference type="InterPro" id="IPR001680">
    <property type="entry name" value="WD40_rpt"/>
</dbReference>
<dbReference type="Gene3D" id="2.130.10.10">
    <property type="entry name" value="YVTN repeat-like/Quinoprotein amine dehydrogenase"/>
    <property type="match status" value="2"/>
</dbReference>
<evidence type="ECO:0000313" key="6">
    <source>
        <dbReference type="Proteomes" id="UP000559256"/>
    </source>
</evidence>
<feature type="transmembrane region" description="Helical" evidence="4">
    <location>
        <begin position="362"/>
        <end position="380"/>
    </location>
</feature>
<keyword evidence="2" id="KW-0677">Repeat</keyword>
<dbReference type="PANTHER" id="PTHR22847:SF637">
    <property type="entry name" value="WD REPEAT DOMAIN 5B"/>
    <property type="match status" value="1"/>
</dbReference>
<keyword evidence="6" id="KW-1185">Reference proteome</keyword>
<evidence type="ECO:0000256" key="3">
    <source>
        <dbReference type="PROSITE-ProRule" id="PRU00221"/>
    </source>
</evidence>
<gene>
    <name evidence="5" type="ORF">D9758_013992</name>
</gene>
<keyword evidence="4" id="KW-0812">Transmembrane</keyword>
<accession>A0A8H5LJW5</accession>
<proteinExistence type="predicted"/>
<keyword evidence="4" id="KW-0472">Membrane</keyword>
<dbReference type="OrthoDB" id="3022054at2759"/>
<dbReference type="EMBL" id="JAACJM010000046">
    <property type="protein sequence ID" value="KAF5359902.1"/>
    <property type="molecule type" value="Genomic_DNA"/>
</dbReference>
<dbReference type="SMART" id="SM00320">
    <property type="entry name" value="WD40"/>
    <property type="match status" value="3"/>
</dbReference>
<organism evidence="5 6">
    <name type="scientific">Tetrapyrgos nigripes</name>
    <dbReference type="NCBI Taxonomy" id="182062"/>
    <lineage>
        <taxon>Eukaryota</taxon>
        <taxon>Fungi</taxon>
        <taxon>Dikarya</taxon>
        <taxon>Basidiomycota</taxon>
        <taxon>Agaricomycotina</taxon>
        <taxon>Agaricomycetes</taxon>
        <taxon>Agaricomycetidae</taxon>
        <taxon>Agaricales</taxon>
        <taxon>Marasmiineae</taxon>
        <taxon>Marasmiaceae</taxon>
        <taxon>Tetrapyrgos</taxon>
    </lineage>
</organism>